<evidence type="ECO:0008006" key="3">
    <source>
        <dbReference type="Google" id="ProtNLM"/>
    </source>
</evidence>
<dbReference type="InterPro" id="IPR016619">
    <property type="entry name" value="UCP014439_ACT"/>
</dbReference>
<comment type="caution">
    <text evidence="1">The sequence shown here is derived from an EMBL/GenBank/DDBJ whole genome shotgun (WGS) entry which is preliminary data.</text>
</comment>
<dbReference type="Proteomes" id="UP000034749">
    <property type="component" value="Unassembled WGS sequence"/>
</dbReference>
<evidence type="ECO:0000313" key="1">
    <source>
        <dbReference type="EMBL" id="KKR78594.1"/>
    </source>
</evidence>
<gene>
    <name evidence="1" type="ORF">UU24_C0031G0009</name>
</gene>
<reference evidence="1 2" key="1">
    <citation type="journal article" date="2015" name="Nature">
        <title>rRNA introns, odd ribosomes, and small enigmatic genomes across a large radiation of phyla.</title>
        <authorList>
            <person name="Brown C.T."/>
            <person name="Hug L.A."/>
            <person name="Thomas B.C."/>
            <person name="Sharon I."/>
            <person name="Castelle C.J."/>
            <person name="Singh A."/>
            <person name="Wilkins M.J."/>
            <person name="Williams K.H."/>
            <person name="Banfield J.F."/>
        </authorList>
    </citation>
    <scope>NUCLEOTIDE SEQUENCE [LARGE SCALE GENOMIC DNA]</scope>
</reference>
<proteinExistence type="predicted"/>
<protein>
    <recommendedName>
        <fullName evidence="3">Aspartate kinase</fullName>
    </recommendedName>
</protein>
<accession>A0A0G0TNL3</accession>
<dbReference type="AlphaFoldDB" id="A0A0G0TNL3"/>
<dbReference type="PIRSF" id="PIRSF014439">
    <property type="entry name" value="APE1894_ACT"/>
    <property type="match status" value="1"/>
</dbReference>
<evidence type="ECO:0000313" key="2">
    <source>
        <dbReference type="Proteomes" id="UP000034749"/>
    </source>
</evidence>
<sequence length="211" mass="24354">MANITKLTEKYIAEHPSIKDALKKGMINYSKLTRQIAKDIEIDLKKNFDAILIACRRYYRKVKDEAVLEKKIIGILKESKVQVKNKIIAVVLEKNIYMDDLLNMEKDAKKKQEDFRIIEGANAITIITTEEFLDRIQKSFKNKILRENKQLAEITIKSPQEIESTSGVISYLYSLFGEHGINITETMSCWTDTIFVIKEEDVGKAMGILRF</sequence>
<organism evidence="1 2">
    <name type="scientific">Candidatus Nomurabacteria bacterium GW2011_GWA2_40_9</name>
    <dbReference type="NCBI Taxonomy" id="1618734"/>
    <lineage>
        <taxon>Bacteria</taxon>
        <taxon>Candidatus Nomuraibacteriota</taxon>
    </lineage>
</organism>
<name>A0A0G0TNL3_9BACT</name>
<dbReference type="EMBL" id="LBZW01000031">
    <property type="protein sequence ID" value="KKR78594.1"/>
    <property type="molecule type" value="Genomic_DNA"/>
</dbReference>